<dbReference type="Proteomes" id="UP000008367">
    <property type="component" value="Unassembled WGS sequence"/>
</dbReference>
<reference evidence="1 2" key="1">
    <citation type="submission" date="2012-10" db="EMBL/GenBank/DDBJ databases">
        <title>Genome sequence of Vibrio Cholerae HENC-02.</title>
        <authorList>
            <person name="Eppinger M."/>
            <person name="Hasan N.A."/>
            <person name="Sengamalay N."/>
            <person name="Hine E."/>
            <person name="Su Q."/>
            <person name="Daugherty S.C."/>
            <person name="Young S."/>
            <person name="Sadzewicz L."/>
            <person name="Tallon L."/>
            <person name="Cebula T.A."/>
            <person name="Ravel J."/>
            <person name="Colwell R.R."/>
        </authorList>
    </citation>
    <scope>NUCLEOTIDE SEQUENCE [LARGE SCALE GENOMIC DNA]</scope>
    <source>
        <strain evidence="1 2">HENC-02</strain>
    </source>
</reference>
<sequence>DYWRSRVASST</sequence>
<evidence type="ECO:0000313" key="1">
    <source>
        <dbReference type="EMBL" id="EKM33816.1"/>
    </source>
</evidence>
<dbReference type="GO" id="GO:0050308">
    <property type="term" value="F:sugar-phosphatase activity"/>
    <property type="evidence" value="ECO:0007669"/>
    <property type="project" value="UniProtKB-EC"/>
</dbReference>
<gene>
    <name evidence="1" type="primary">yfbT</name>
    <name evidence="1" type="ORF">VCHENC02_0781C</name>
</gene>
<name>A0A454D5B2_VIBHA</name>
<dbReference type="EC" id="3.1.3.23" evidence="1"/>
<dbReference type="EMBL" id="AJSR01000095">
    <property type="protein sequence ID" value="EKM33816.1"/>
    <property type="molecule type" value="Genomic_DNA"/>
</dbReference>
<accession>A0A454D5B2</accession>
<feature type="non-terminal residue" evidence="1">
    <location>
        <position position="1"/>
    </location>
</feature>
<evidence type="ECO:0000313" key="2">
    <source>
        <dbReference type="Proteomes" id="UP000008367"/>
    </source>
</evidence>
<organism evidence="1 2">
    <name type="scientific">Vibrio harveyi</name>
    <name type="common">Beneckea harveyi</name>
    <dbReference type="NCBI Taxonomy" id="669"/>
    <lineage>
        <taxon>Bacteria</taxon>
        <taxon>Pseudomonadati</taxon>
        <taxon>Pseudomonadota</taxon>
        <taxon>Gammaproteobacteria</taxon>
        <taxon>Vibrionales</taxon>
        <taxon>Vibrionaceae</taxon>
        <taxon>Vibrio</taxon>
    </lineage>
</organism>
<protein>
    <submittedName>
        <fullName evidence="1">Putative phosphatase</fullName>
        <ecNumber evidence="1">3.1.3.23</ecNumber>
    </submittedName>
</protein>
<proteinExistence type="predicted"/>
<keyword evidence="1" id="KW-0378">Hydrolase</keyword>
<comment type="caution">
    <text evidence="1">The sequence shown here is derived from an EMBL/GenBank/DDBJ whole genome shotgun (WGS) entry which is preliminary data.</text>
</comment>